<dbReference type="OrthoDB" id="9808130at2"/>
<feature type="domain" description="Stress-response A/B barrel" evidence="1">
    <location>
        <begin position="2"/>
        <end position="95"/>
    </location>
</feature>
<evidence type="ECO:0000313" key="3">
    <source>
        <dbReference type="Proteomes" id="UP000264702"/>
    </source>
</evidence>
<dbReference type="RefSeq" id="WP_117298202.1">
    <property type="nucleotide sequence ID" value="NZ_QVQT02000002.1"/>
</dbReference>
<dbReference type="SUPFAM" id="SSF54909">
    <property type="entry name" value="Dimeric alpha+beta barrel"/>
    <property type="match status" value="1"/>
</dbReference>
<dbReference type="InterPro" id="IPR013097">
    <property type="entry name" value="Dabb"/>
</dbReference>
<dbReference type="InterPro" id="IPR011008">
    <property type="entry name" value="Dimeric_a/b-barrel"/>
</dbReference>
<protein>
    <submittedName>
        <fullName evidence="2">Dabb family protein</fullName>
    </submittedName>
</protein>
<keyword evidence="3" id="KW-1185">Reference proteome</keyword>
<evidence type="ECO:0000259" key="1">
    <source>
        <dbReference type="PROSITE" id="PS51502"/>
    </source>
</evidence>
<reference evidence="2 3" key="1">
    <citation type="submission" date="2018-08" db="EMBL/GenBank/DDBJ databases">
        <title>Acidipila sp. 4G-K13, an acidobacterium isolated from forest soil.</title>
        <authorList>
            <person name="Gao Z.-H."/>
            <person name="Qiu L.-H."/>
        </authorList>
    </citation>
    <scope>NUCLEOTIDE SEQUENCE [LARGE SCALE GENOMIC DNA]</scope>
    <source>
        <strain evidence="2 3">4G-K13</strain>
    </source>
</reference>
<gene>
    <name evidence="2" type="ORF">D0Y96_04675</name>
</gene>
<dbReference type="EMBL" id="QVQT01000002">
    <property type="protein sequence ID" value="RFU17454.1"/>
    <property type="molecule type" value="Genomic_DNA"/>
</dbReference>
<dbReference type="PROSITE" id="PS51502">
    <property type="entry name" value="S_R_A_B_BARREL"/>
    <property type="match status" value="1"/>
</dbReference>
<dbReference type="Proteomes" id="UP000264702">
    <property type="component" value="Unassembled WGS sequence"/>
</dbReference>
<proteinExistence type="predicted"/>
<evidence type="ECO:0000313" key="2">
    <source>
        <dbReference type="EMBL" id="RFU17454.1"/>
    </source>
</evidence>
<dbReference type="AlphaFoldDB" id="A0A372IRD9"/>
<dbReference type="Gene3D" id="3.30.70.100">
    <property type="match status" value="1"/>
</dbReference>
<sequence>MVIHTFAFRWKPGVTTEQKQRVIDEIRALQGQIPGLDETWVGTNLSPRSLGYELGGVMKFTDLASLEAYHGHPVHQRLLSWLVPLVDPVEVDFEV</sequence>
<organism evidence="2 3">
    <name type="scientific">Paracidobacterium acidisoli</name>
    <dbReference type="NCBI Taxonomy" id="2303751"/>
    <lineage>
        <taxon>Bacteria</taxon>
        <taxon>Pseudomonadati</taxon>
        <taxon>Acidobacteriota</taxon>
        <taxon>Terriglobia</taxon>
        <taxon>Terriglobales</taxon>
        <taxon>Acidobacteriaceae</taxon>
        <taxon>Paracidobacterium</taxon>
    </lineage>
</organism>
<accession>A0A372IRD9</accession>
<name>A0A372IRD9_9BACT</name>
<dbReference type="SMART" id="SM00886">
    <property type="entry name" value="Dabb"/>
    <property type="match status" value="1"/>
</dbReference>
<dbReference type="Pfam" id="PF07876">
    <property type="entry name" value="Dabb"/>
    <property type="match status" value="1"/>
</dbReference>
<comment type="caution">
    <text evidence="2">The sequence shown here is derived from an EMBL/GenBank/DDBJ whole genome shotgun (WGS) entry which is preliminary data.</text>
</comment>